<evidence type="ECO:0000313" key="2">
    <source>
        <dbReference type="Proteomes" id="UP000186698"/>
    </source>
</evidence>
<protein>
    <submittedName>
        <fullName evidence="3">Serine/threonine-protein kinase MAK-like</fullName>
    </submittedName>
</protein>
<feature type="region of interest" description="Disordered" evidence="1">
    <location>
        <begin position="65"/>
        <end position="106"/>
    </location>
</feature>
<evidence type="ECO:0000313" key="3">
    <source>
        <dbReference type="RefSeq" id="XP_041423674.1"/>
    </source>
</evidence>
<name>A0A8J1L3W9_XENLA</name>
<dbReference type="GeneID" id="121395136"/>
<dbReference type="RefSeq" id="XP_041423674.1">
    <property type="nucleotide sequence ID" value="XM_041567740.1"/>
</dbReference>
<dbReference type="KEGG" id="xla:121395136"/>
<accession>A0A8J1L3W9</accession>
<sequence>MEQCPNYKIGRGLVYNRANGGILGGFVGPFYNSPGGYIPSFNKKEVGSAEQRIQLAPIGAATTVHSQMPAPPFKPAAGNRSILNRPQQLQPVHGRTDWAAKYGGHR</sequence>
<gene>
    <name evidence="3" type="primary">LOC121395136</name>
</gene>
<proteinExistence type="predicted"/>
<dbReference type="Proteomes" id="UP000186698">
    <property type="component" value="Chromosome 6S"/>
</dbReference>
<evidence type="ECO:0000256" key="1">
    <source>
        <dbReference type="SAM" id="MobiDB-lite"/>
    </source>
</evidence>
<feature type="compositionally biased region" description="Polar residues" evidence="1">
    <location>
        <begin position="81"/>
        <end position="90"/>
    </location>
</feature>
<reference evidence="3" key="1">
    <citation type="submission" date="2025-08" db="UniProtKB">
        <authorList>
            <consortium name="RefSeq"/>
        </authorList>
    </citation>
    <scope>IDENTIFICATION</scope>
    <source>
        <strain evidence="3">J_2021</strain>
        <tissue evidence="3">Erythrocytes</tissue>
    </source>
</reference>
<keyword evidence="2" id="KW-1185">Reference proteome</keyword>
<organism evidence="2 3">
    <name type="scientific">Xenopus laevis</name>
    <name type="common">African clawed frog</name>
    <dbReference type="NCBI Taxonomy" id="8355"/>
    <lineage>
        <taxon>Eukaryota</taxon>
        <taxon>Metazoa</taxon>
        <taxon>Chordata</taxon>
        <taxon>Craniata</taxon>
        <taxon>Vertebrata</taxon>
        <taxon>Euteleostomi</taxon>
        <taxon>Amphibia</taxon>
        <taxon>Batrachia</taxon>
        <taxon>Anura</taxon>
        <taxon>Pipoidea</taxon>
        <taxon>Pipidae</taxon>
        <taxon>Xenopodinae</taxon>
        <taxon>Xenopus</taxon>
        <taxon>Xenopus</taxon>
    </lineage>
</organism>
<dbReference type="AlphaFoldDB" id="A0A8J1L3W9"/>
<dbReference type="OrthoDB" id="2158884at2759"/>